<evidence type="ECO:0000313" key="11">
    <source>
        <dbReference type="EMBL" id="XAN06651.1"/>
    </source>
</evidence>
<comment type="subcellular location">
    <subcellularLocation>
        <location evidence="10">Cell membrane</location>
        <topology evidence="10">Multi-pass membrane protein</topology>
    </subcellularLocation>
</comment>
<comment type="pathway">
    <text evidence="10">Cofactor biosynthesis; adenosylcobalamin biosynthesis.</text>
</comment>
<keyword evidence="3 10" id="KW-1003">Cell membrane</keyword>
<gene>
    <name evidence="10" type="primary">cbiN</name>
    <name evidence="11" type="ORF">AADG42_04795</name>
</gene>
<comment type="similarity">
    <text evidence="10">Belongs to the CbiN family.</text>
</comment>
<dbReference type="Proteomes" id="UP001442841">
    <property type="component" value="Chromosome"/>
</dbReference>
<accession>A0ABZ3FPU2</accession>
<name>A0ABZ3FPU2_9ACTN</name>
<keyword evidence="8 10" id="KW-0472">Membrane</keyword>
<evidence type="ECO:0000313" key="12">
    <source>
        <dbReference type="Proteomes" id="UP001442841"/>
    </source>
</evidence>
<keyword evidence="6 10" id="KW-1133">Transmembrane helix</keyword>
<keyword evidence="12" id="KW-1185">Reference proteome</keyword>
<comment type="function">
    <text evidence="10">Part of the energy-coupling factor (ECF) transporter complex CbiMNOQ involved in cobalt import.</text>
</comment>
<dbReference type="HAMAP" id="MF_00330">
    <property type="entry name" value="CbiN"/>
    <property type="match status" value="1"/>
</dbReference>
<organism evidence="11 12">
    <name type="scientific">Ammonicoccus fulvus</name>
    <dbReference type="NCBI Taxonomy" id="3138240"/>
    <lineage>
        <taxon>Bacteria</taxon>
        <taxon>Bacillati</taxon>
        <taxon>Actinomycetota</taxon>
        <taxon>Actinomycetes</taxon>
        <taxon>Propionibacteriales</taxon>
        <taxon>Propionibacteriaceae</taxon>
        <taxon>Ammonicoccus</taxon>
    </lineage>
</organism>
<dbReference type="RefSeq" id="WP_425308082.1">
    <property type="nucleotide sequence ID" value="NZ_CP154795.1"/>
</dbReference>
<keyword evidence="7 10" id="KW-0406">Ion transport</keyword>
<dbReference type="NCBIfam" id="NF002780">
    <property type="entry name" value="PRK02898.1"/>
    <property type="match status" value="1"/>
</dbReference>
<feature type="transmembrane region" description="Helical" evidence="10">
    <location>
        <begin position="78"/>
        <end position="97"/>
    </location>
</feature>
<feature type="transmembrane region" description="Helical" evidence="10">
    <location>
        <begin position="15"/>
        <end position="35"/>
    </location>
</feature>
<sequence>MSEITTERQKTGRSLFAPLALVVALIALWVIPMLVAPRVGEEHFVGTDAQATEMVEDTGYQPWFAPVFSPSGEVESGLFALQAALGASVLFYVIGYFHGRSRTERALGRTSSEDD</sequence>
<keyword evidence="1 10" id="KW-0171">Cobalt transport</keyword>
<evidence type="ECO:0000256" key="8">
    <source>
        <dbReference type="ARBA" id="ARBA00023136"/>
    </source>
</evidence>
<evidence type="ECO:0000256" key="7">
    <source>
        <dbReference type="ARBA" id="ARBA00023065"/>
    </source>
</evidence>
<evidence type="ECO:0000256" key="4">
    <source>
        <dbReference type="ARBA" id="ARBA00022573"/>
    </source>
</evidence>
<dbReference type="PANTHER" id="PTHR38662">
    <property type="entry name" value="COBALT TRANSPORT PROTEIN CBIN"/>
    <property type="match status" value="1"/>
</dbReference>
<evidence type="ECO:0000256" key="1">
    <source>
        <dbReference type="ARBA" id="ARBA00022426"/>
    </source>
</evidence>
<reference evidence="11 12" key="1">
    <citation type="submission" date="2024-04" db="EMBL/GenBank/DDBJ databases">
        <title>Isolation of an actinomycete strain from pig manure.</title>
        <authorList>
            <person name="Gong T."/>
            <person name="Yu Z."/>
            <person name="An M."/>
            <person name="Wei C."/>
            <person name="Yang W."/>
            <person name="Liu L."/>
        </authorList>
    </citation>
    <scope>NUCLEOTIDE SEQUENCE [LARGE SCALE GENOMIC DNA]</scope>
    <source>
        <strain evidence="11 12">ZF39</strain>
    </source>
</reference>
<dbReference type="Pfam" id="PF02553">
    <property type="entry name" value="CbiN"/>
    <property type="match status" value="1"/>
</dbReference>
<proteinExistence type="inferred from homology"/>
<evidence type="ECO:0000256" key="3">
    <source>
        <dbReference type="ARBA" id="ARBA00022475"/>
    </source>
</evidence>
<dbReference type="InterPro" id="IPR003705">
    <property type="entry name" value="CbiN"/>
</dbReference>
<keyword evidence="2 10" id="KW-0813">Transport</keyword>
<dbReference type="EMBL" id="CP154795">
    <property type="protein sequence ID" value="XAN06651.1"/>
    <property type="molecule type" value="Genomic_DNA"/>
</dbReference>
<keyword evidence="9 10" id="KW-0170">Cobalt</keyword>
<keyword evidence="4 10" id="KW-0169">Cobalamin biosynthesis</keyword>
<evidence type="ECO:0000256" key="2">
    <source>
        <dbReference type="ARBA" id="ARBA00022448"/>
    </source>
</evidence>
<evidence type="ECO:0000256" key="10">
    <source>
        <dbReference type="HAMAP-Rule" id="MF_00330"/>
    </source>
</evidence>
<evidence type="ECO:0000256" key="9">
    <source>
        <dbReference type="ARBA" id="ARBA00023285"/>
    </source>
</evidence>
<keyword evidence="5 10" id="KW-0812">Transmembrane</keyword>
<dbReference type="PANTHER" id="PTHR38662:SF1">
    <property type="entry name" value="COBALT TRANSPORT PROTEIN CBIN"/>
    <property type="match status" value="1"/>
</dbReference>
<evidence type="ECO:0000256" key="6">
    <source>
        <dbReference type="ARBA" id="ARBA00022989"/>
    </source>
</evidence>
<evidence type="ECO:0000256" key="5">
    <source>
        <dbReference type="ARBA" id="ARBA00022692"/>
    </source>
</evidence>
<protein>
    <recommendedName>
        <fullName evidence="10">Cobalt transport protein CbiN</fullName>
    </recommendedName>
    <alternativeName>
        <fullName evidence="10">Energy-coupling factor transporter probable substrate-capture protein CbiN</fullName>
        <shortName evidence="10">ECF transporter S component CbiN</shortName>
    </alternativeName>
</protein>
<comment type="subunit">
    <text evidence="10">Forms an energy-coupling factor (ECF) transporter complex composed of an ATP-binding protein (A component, CbiO), a transmembrane protein (T component, CbiQ) and 2 possible substrate-capture proteins (S components, CbiM and CbiN) of unknown stoichimetry.</text>
</comment>